<evidence type="ECO:0000313" key="5">
    <source>
        <dbReference type="EMBL" id="MUG45463.1"/>
    </source>
</evidence>
<proteinExistence type="predicted"/>
<evidence type="ECO:0000256" key="1">
    <source>
        <dbReference type="ARBA" id="ARBA00023015"/>
    </source>
</evidence>
<dbReference type="Pfam" id="PF00392">
    <property type="entry name" value="GntR"/>
    <property type="match status" value="1"/>
</dbReference>
<keyword evidence="1" id="KW-0805">Transcription regulation</keyword>
<keyword evidence="2" id="KW-0238">DNA-binding</keyword>
<dbReference type="OrthoDB" id="9801546at2"/>
<evidence type="ECO:0000313" key="6">
    <source>
        <dbReference type="Proteomes" id="UP000447876"/>
    </source>
</evidence>
<sequence>MHISIVYSLKQPIYEQIIEQIIVQVLNGKLKEGDQLPSIRKLASELKVSVITTKRAYEELERTGYVHTVLGKGTFIAFQDKENMKSRQLEIITRELERLVPECKRYNIGLNELQSLVQTIYEEEDGP</sequence>
<comment type="caution">
    <text evidence="5">The sequence shown here is derived from an EMBL/GenBank/DDBJ whole genome shotgun (WGS) entry which is preliminary data.</text>
</comment>
<reference evidence="5 6" key="1">
    <citation type="submission" date="2019-11" db="EMBL/GenBank/DDBJ databases">
        <title>Draft genome sequences of five Paenibacillus species of dairy origin.</title>
        <authorList>
            <person name="Olajide A.M."/>
            <person name="Chen S."/>
            <person name="Lapointe G."/>
        </authorList>
    </citation>
    <scope>NUCLEOTIDE SEQUENCE [LARGE SCALE GENOMIC DNA]</scope>
    <source>
        <strain evidence="5 6">12CR55</strain>
    </source>
</reference>
<accession>A0A7X3CMB1</accession>
<dbReference type="SMART" id="SM00345">
    <property type="entry name" value="HTH_GNTR"/>
    <property type="match status" value="1"/>
</dbReference>
<evidence type="ECO:0000256" key="2">
    <source>
        <dbReference type="ARBA" id="ARBA00023125"/>
    </source>
</evidence>
<dbReference type="SUPFAM" id="SSF46785">
    <property type="entry name" value="Winged helix' DNA-binding domain"/>
    <property type="match status" value="1"/>
</dbReference>
<dbReference type="PANTHER" id="PTHR38445">
    <property type="entry name" value="HTH-TYPE TRANSCRIPTIONAL REPRESSOR YTRA"/>
    <property type="match status" value="1"/>
</dbReference>
<gene>
    <name evidence="5" type="ORF">GNP95_10675</name>
</gene>
<dbReference type="PROSITE" id="PS50949">
    <property type="entry name" value="HTH_GNTR"/>
    <property type="match status" value="1"/>
</dbReference>
<dbReference type="CDD" id="cd07377">
    <property type="entry name" value="WHTH_GntR"/>
    <property type="match status" value="1"/>
</dbReference>
<organism evidence="5 6">
    <name type="scientific">Paenibacillus woosongensis</name>
    <dbReference type="NCBI Taxonomy" id="307580"/>
    <lineage>
        <taxon>Bacteria</taxon>
        <taxon>Bacillati</taxon>
        <taxon>Bacillota</taxon>
        <taxon>Bacilli</taxon>
        <taxon>Bacillales</taxon>
        <taxon>Paenibacillaceae</taxon>
        <taxon>Paenibacillus</taxon>
    </lineage>
</organism>
<keyword evidence="3" id="KW-0804">Transcription</keyword>
<dbReference type="Proteomes" id="UP000447876">
    <property type="component" value="Unassembled WGS sequence"/>
</dbReference>
<feature type="domain" description="HTH gntR-type" evidence="4">
    <location>
        <begin position="11"/>
        <end position="79"/>
    </location>
</feature>
<dbReference type="PANTHER" id="PTHR38445:SF7">
    <property type="entry name" value="GNTR-FAMILY TRANSCRIPTIONAL REGULATOR"/>
    <property type="match status" value="1"/>
</dbReference>
<evidence type="ECO:0000259" key="4">
    <source>
        <dbReference type="PROSITE" id="PS50949"/>
    </source>
</evidence>
<dbReference type="GO" id="GO:0003677">
    <property type="term" value="F:DNA binding"/>
    <property type="evidence" value="ECO:0007669"/>
    <property type="project" value="UniProtKB-KW"/>
</dbReference>
<dbReference type="GO" id="GO:0003700">
    <property type="term" value="F:DNA-binding transcription factor activity"/>
    <property type="evidence" value="ECO:0007669"/>
    <property type="project" value="InterPro"/>
</dbReference>
<dbReference type="InterPro" id="IPR036388">
    <property type="entry name" value="WH-like_DNA-bd_sf"/>
</dbReference>
<protein>
    <submittedName>
        <fullName evidence="5">GntR family transcriptional regulator</fullName>
    </submittedName>
</protein>
<dbReference type="InterPro" id="IPR000524">
    <property type="entry name" value="Tscrpt_reg_HTH_GntR"/>
</dbReference>
<dbReference type="InterPro" id="IPR036390">
    <property type="entry name" value="WH_DNA-bd_sf"/>
</dbReference>
<dbReference type="EMBL" id="WNZW01000002">
    <property type="protein sequence ID" value="MUG45463.1"/>
    <property type="molecule type" value="Genomic_DNA"/>
</dbReference>
<evidence type="ECO:0000256" key="3">
    <source>
        <dbReference type="ARBA" id="ARBA00023163"/>
    </source>
</evidence>
<dbReference type="AlphaFoldDB" id="A0A7X3CMB1"/>
<name>A0A7X3CMB1_9BACL</name>
<dbReference type="Gene3D" id="1.10.10.10">
    <property type="entry name" value="Winged helix-like DNA-binding domain superfamily/Winged helix DNA-binding domain"/>
    <property type="match status" value="1"/>
</dbReference>